<evidence type="ECO:0000256" key="1">
    <source>
        <dbReference type="SAM" id="MobiDB-lite"/>
    </source>
</evidence>
<feature type="compositionally biased region" description="Gly residues" evidence="1">
    <location>
        <begin position="116"/>
        <end position="138"/>
    </location>
</feature>
<feature type="compositionally biased region" description="Pro residues" evidence="1">
    <location>
        <begin position="139"/>
        <end position="154"/>
    </location>
</feature>
<proteinExistence type="predicted"/>
<keyword evidence="3" id="KW-1185">Reference proteome</keyword>
<comment type="caution">
    <text evidence="2">The sequence shown here is derived from an EMBL/GenBank/DDBJ whole genome shotgun (WGS) entry which is preliminary data.</text>
</comment>
<sequence length="154" mass="15105">MTYDSTTRDRFRWAVTGVSGALAVTALVGTGAITGQAARQLHEQEAADQRRQAEELAAWRAEQAAYEAALAASAPTPAVVKQRPTRTRVTVRYVSGTGPSPVTVSSGSSGPASSGGRSGAPGGGTGAASGSGTPGGGTPAPPPPPPPPPASSGS</sequence>
<reference evidence="3" key="1">
    <citation type="journal article" date="2019" name="Int. J. Syst. Evol. Microbiol.">
        <title>The Global Catalogue of Microorganisms (GCM) 10K type strain sequencing project: providing services to taxonomists for standard genome sequencing and annotation.</title>
        <authorList>
            <consortium name="The Broad Institute Genomics Platform"/>
            <consortium name="The Broad Institute Genome Sequencing Center for Infectious Disease"/>
            <person name="Wu L."/>
            <person name="Ma J."/>
        </authorList>
    </citation>
    <scope>NUCLEOTIDE SEQUENCE [LARGE SCALE GENOMIC DNA]</scope>
    <source>
        <strain evidence="3">JCM 17460</strain>
    </source>
</reference>
<gene>
    <name evidence="2" type="ORF">GCM10022263_35190</name>
</gene>
<feature type="compositionally biased region" description="Low complexity" evidence="1">
    <location>
        <begin position="70"/>
        <end position="115"/>
    </location>
</feature>
<organism evidence="2 3">
    <name type="scientific">Nocardioides daeguensis</name>
    <dbReference type="NCBI Taxonomy" id="908359"/>
    <lineage>
        <taxon>Bacteria</taxon>
        <taxon>Bacillati</taxon>
        <taxon>Actinomycetota</taxon>
        <taxon>Actinomycetes</taxon>
        <taxon>Propionibacteriales</taxon>
        <taxon>Nocardioidaceae</taxon>
        <taxon>Nocardioides</taxon>
    </lineage>
</organism>
<evidence type="ECO:0000313" key="2">
    <source>
        <dbReference type="EMBL" id="GAA3545021.1"/>
    </source>
</evidence>
<dbReference type="EMBL" id="BAABBB010000019">
    <property type="protein sequence ID" value="GAA3545021.1"/>
    <property type="molecule type" value="Genomic_DNA"/>
</dbReference>
<dbReference type="RefSeq" id="WP_218234450.1">
    <property type="nucleotide sequence ID" value="NZ_BAABBB010000019.1"/>
</dbReference>
<protein>
    <submittedName>
        <fullName evidence="2">Uncharacterized protein</fullName>
    </submittedName>
</protein>
<accession>A0ABP6W2U2</accession>
<dbReference type="Proteomes" id="UP001500301">
    <property type="component" value="Unassembled WGS sequence"/>
</dbReference>
<evidence type="ECO:0000313" key="3">
    <source>
        <dbReference type="Proteomes" id="UP001500301"/>
    </source>
</evidence>
<feature type="region of interest" description="Disordered" evidence="1">
    <location>
        <begin position="70"/>
        <end position="154"/>
    </location>
</feature>
<name>A0ABP6W2U2_9ACTN</name>